<dbReference type="EMBL" id="CP000634">
    <property type="protein sequence ID" value="ACM38388.1"/>
    <property type="molecule type" value="Genomic_DNA"/>
</dbReference>
<reference evidence="6 7" key="1">
    <citation type="journal article" date="2009" name="J. Bacteriol.">
        <title>Genome sequences of three Agrobacterium biovars help elucidate the evolution of multichromosome genomes in bacteria.</title>
        <authorList>
            <person name="Slater S.C."/>
            <person name="Goldman B.S."/>
            <person name="Goodner B."/>
            <person name="Setubal J.C."/>
            <person name="Farrand S.K."/>
            <person name="Nester E.W."/>
            <person name="Burr T.J."/>
            <person name="Banta L."/>
            <person name="Dickerman A.W."/>
            <person name="Paulsen I."/>
            <person name="Otten L."/>
            <person name="Suen G."/>
            <person name="Welch R."/>
            <person name="Almeida N.F."/>
            <person name="Arnold F."/>
            <person name="Burton O.T."/>
            <person name="Du Z."/>
            <person name="Ewing A."/>
            <person name="Godsy E."/>
            <person name="Heisel S."/>
            <person name="Houmiel K.L."/>
            <person name="Jhaveri J."/>
            <person name="Lu J."/>
            <person name="Miller N.M."/>
            <person name="Norton S."/>
            <person name="Chen Q."/>
            <person name="Phoolcharoen W."/>
            <person name="Ohlin V."/>
            <person name="Ondrusek D."/>
            <person name="Pride N."/>
            <person name="Stricklin S.L."/>
            <person name="Sun J."/>
            <person name="Wheeler C."/>
            <person name="Wilson L."/>
            <person name="Zhu H."/>
            <person name="Wood D.W."/>
        </authorList>
    </citation>
    <scope>NUCLEOTIDE SEQUENCE [LARGE SCALE GENOMIC DNA]</scope>
    <source>
        <strain evidence="7">S4 / ATCC BAA-846</strain>
    </source>
</reference>
<keyword evidence="3 4" id="KW-0472">Membrane</keyword>
<dbReference type="InterPro" id="IPR020846">
    <property type="entry name" value="MFS_dom"/>
</dbReference>
<feature type="transmembrane region" description="Helical" evidence="4">
    <location>
        <begin position="41"/>
        <end position="59"/>
    </location>
</feature>
<dbReference type="InterPro" id="IPR011701">
    <property type="entry name" value="MFS"/>
</dbReference>
<dbReference type="AlphaFoldDB" id="B9K0J0"/>
<feature type="transmembrane region" description="Helical" evidence="4">
    <location>
        <begin position="154"/>
        <end position="176"/>
    </location>
</feature>
<feature type="transmembrane region" description="Helical" evidence="4">
    <location>
        <begin position="320"/>
        <end position="339"/>
    </location>
</feature>
<feature type="transmembrane region" description="Helical" evidence="4">
    <location>
        <begin position="71"/>
        <end position="89"/>
    </location>
</feature>
<protein>
    <submittedName>
        <fullName evidence="6">MFS permease</fullName>
    </submittedName>
</protein>
<dbReference type="Gene3D" id="1.20.1250.20">
    <property type="entry name" value="MFS general substrate transporter like domains"/>
    <property type="match status" value="1"/>
</dbReference>
<name>B9K0J0_ALLAM</name>
<evidence type="ECO:0000259" key="5">
    <source>
        <dbReference type="PROSITE" id="PS50850"/>
    </source>
</evidence>
<feature type="transmembrane region" description="Helical" evidence="4">
    <location>
        <begin position="345"/>
        <end position="366"/>
    </location>
</feature>
<evidence type="ECO:0000313" key="7">
    <source>
        <dbReference type="Proteomes" id="UP000001596"/>
    </source>
</evidence>
<dbReference type="Proteomes" id="UP000001596">
    <property type="component" value="Chromosome 2"/>
</dbReference>
<feature type="transmembrane region" description="Helical" evidence="4">
    <location>
        <begin position="101"/>
        <end position="120"/>
    </location>
</feature>
<dbReference type="PROSITE" id="PS50850">
    <property type="entry name" value="MFS"/>
    <property type="match status" value="1"/>
</dbReference>
<evidence type="ECO:0000256" key="3">
    <source>
        <dbReference type="ARBA" id="ARBA00023136"/>
    </source>
</evidence>
<dbReference type="eggNOG" id="COG2814">
    <property type="taxonomic scope" value="Bacteria"/>
</dbReference>
<sequence length="383" mass="40398">MTMLLWILGLSAAYAVALNGTMVMPVVVLSMSKLTGYNEAMATIVASAELAGIAFYGIFLPKLALRSWKAVAIGGIVAVMAGEALSFWLQNPYSLATARFATGLGEGALFSLVSMSLASLANAERYWGALSLIGGTAMGLLLFVVSLVPPEEAGAPVFLMLGAFTAIMAPLLVFVARRSSRLPVASRHTKLNNGKMLLAMMVVFLVYGVQAAQWAVCGYVGEKVGLSNGEVGFYLALSSLVGFLGAIIPSFTHDKAKRLPAVLLGFLIMAMSIYFLFTMLTPLIFVTTQVLVNIGFYIVTPFITGILTENDPDGSVMSRTLVVAVVGGTLGTAIAGPIFEGYDSSLFAWSCLLPLAIAAVCAAIIFGHLHRSFPATVINKIAE</sequence>
<feature type="transmembrane region" description="Helical" evidence="4">
    <location>
        <begin position="127"/>
        <end position="148"/>
    </location>
</feature>
<feature type="transmembrane region" description="Helical" evidence="4">
    <location>
        <begin position="283"/>
        <end position="308"/>
    </location>
</feature>
<dbReference type="HOGENOM" id="CLU_720865_0_0_5"/>
<evidence type="ECO:0000256" key="4">
    <source>
        <dbReference type="SAM" id="Phobius"/>
    </source>
</evidence>
<accession>B9K0J0</accession>
<dbReference type="KEGG" id="avi:Avi_5227"/>
<feature type="transmembrane region" description="Helical" evidence="4">
    <location>
        <begin position="233"/>
        <end position="252"/>
    </location>
</feature>
<keyword evidence="2 4" id="KW-1133">Transmembrane helix</keyword>
<dbReference type="SUPFAM" id="SSF103473">
    <property type="entry name" value="MFS general substrate transporter"/>
    <property type="match status" value="1"/>
</dbReference>
<gene>
    <name evidence="6" type="ordered locus">Avi_5227</name>
</gene>
<organism evidence="6 7">
    <name type="scientific">Allorhizobium ampelinum (strain ATCC BAA-846 / DSM 112012 / S4)</name>
    <name type="common">Agrobacterium vitis (strain S4)</name>
    <dbReference type="NCBI Taxonomy" id="311402"/>
    <lineage>
        <taxon>Bacteria</taxon>
        <taxon>Pseudomonadati</taxon>
        <taxon>Pseudomonadota</taxon>
        <taxon>Alphaproteobacteria</taxon>
        <taxon>Hyphomicrobiales</taxon>
        <taxon>Rhizobiaceae</taxon>
        <taxon>Rhizobium/Agrobacterium group</taxon>
        <taxon>Allorhizobium</taxon>
        <taxon>Allorhizobium ampelinum</taxon>
    </lineage>
</organism>
<dbReference type="Pfam" id="PF07690">
    <property type="entry name" value="MFS_1"/>
    <property type="match status" value="1"/>
</dbReference>
<evidence type="ECO:0000313" key="6">
    <source>
        <dbReference type="EMBL" id="ACM38388.1"/>
    </source>
</evidence>
<evidence type="ECO:0000256" key="1">
    <source>
        <dbReference type="ARBA" id="ARBA00022692"/>
    </source>
</evidence>
<evidence type="ECO:0000256" key="2">
    <source>
        <dbReference type="ARBA" id="ARBA00022989"/>
    </source>
</evidence>
<dbReference type="GO" id="GO:0022857">
    <property type="term" value="F:transmembrane transporter activity"/>
    <property type="evidence" value="ECO:0007669"/>
    <property type="project" value="InterPro"/>
</dbReference>
<keyword evidence="1 4" id="KW-0812">Transmembrane</keyword>
<keyword evidence="7" id="KW-1185">Reference proteome</keyword>
<feature type="transmembrane region" description="Helical" evidence="4">
    <location>
        <begin position="197"/>
        <end position="221"/>
    </location>
</feature>
<proteinExistence type="predicted"/>
<feature type="domain" description="Major facilitator superfamily (MFS) profile" evidence="5">
    <location>
        <begin position="1"/>
        <end position="374"/>
    </location>
</feature>
<dbReference type="InterPro" id="IPR036259">
    <property type="entry name" value="MFS_trans_sf"/>
</dbReference>
<feature type="transmembrane region" description="Helical" evidence="4">
    <location>
        <begin position="259"/>
        <end position="277"/>
    </location>
</feature>